<organism evidence="2">
    <name type="scientific">Arundo donax</name>
    <name type="common">Giant reed</name>
    <name type="synonym">Donax arundinaceus</name>
    <dbReference type="NCBI Taxonomy" id="35708"/>
    <lineage>
        <taxon>Eukaryota</taxon>
        <taxon>Viridiplantae</taxon>
        <taxon>Streptophyta</taxon>
        <taxon>Embryophyta</taxon>
        <taxon>Tracheophyta</taxon>
        <taxon>Spermatophyta</taxon>
        <taxon>Magnoliopsida</taxon>
        <taxon>Liliopsida</taxon>
        <taxon>Poales</taxon>
        <taxon>Poaceae</taxon>
        <taxon>PACMAD clade</taxon>
        <taxon>Arundinoideae</taxon>
        <taxon>Arundineae</taxon>
        <taxon>Arundo</taxon>
    </lineage>
</organism>
<dbReference type="AlphaFoldDB" id="A0A0A9AGX9"/>
<reference evidence="2" key="1">
    <citation type="submission" date="2014-09" db="EMBL/GenBank/DDBJ databases">
        <authorList>
            <person name="Magalhaes I.L.F."/>
            <person name="Oliveira U."/>
            <person name="Santos F.R."/>
            <person name="Vidigal T.H.D.A."/>
            <person name="Brescovit A.D."/>
            <person name="Santos A.J."/>
        </authorList>
    </citation>
    <scope>NUCLEOTIDE SEQUENCE</scope>
    <source>
        <tissue evidence="2">Shoot tissue taken approximately 20 cm above the soil surface</tissue>
    </source>
</reference>
<evidence type="ECO:0000256" key="1">
    <source>
        <dbReference type="SAM" id="SignalP"/>
    </source>
</evidence>
<feature type="signal peptide" evidence="1">
    <location>
        <begin position="1"/>
        <end position="22"/>
    </location>
</feature>
<sequence length="64" mass="7100">MCLSSFLFCCAALACRICKGSSFFPTVMPSARILVSCDYALLESQVLLHVSQNYHGPKDLQFHT</sequence>
<proteinExistence type="predicted"/>
<accession>A0A0A9AGX9</accession>
<reference evidence="2" key="2">
    <citation type="journal article" date="2015" name="Data Brief">
        <title>Shoot transcriptome of the giant reed, Arundo donax.</title>
        <authorList>
            <person name="Barrero R.A."/>
            <person name="Guerrero F.D."/>
            <person name="Moolhuijzen P."/>
            <person name="Goolsby J.A."/>
            <person name="Tidwell J."/>
            <person name="Bellgard S.E."/>
            <person name="Bellgard M.I."/>
        </authorList>
    </citation>
    <scope>NUCLEOTIDE SEQUENCE</scope>
    <source>
        <tissue evidence="2">Shoot tissue taken approximately 20 cm above the soil surface</tissue>
    </source>
</reference>
<evidence type="ECO:0000313" key="2">
    <source>
        <dbReference type="EMBL" id="JAD48185.1"/>
    </source>
</evidence>
<name>A0A0A9AGX9_ARUDO</name>
<evidence type="ECO:0008006" key="3">
    <source>
        <dbReference type="Google" id="ProtNLM"/>
    </source>
</evidence>
<feature type="chain" id="PRO_5002042630" description="Secreted protein" evidence="1">
    <location>
        <begin position="23"/>
        <end position="64"/>
    </location>
</feature>
<keyword evidence="1" id="KW-0732">Signal</keyword>
<protein>
    <recommendedName>
        <fullName evidence="3">Secreted protein</fullName>
    </recommendedName>
</protein>
<dbReference type="EMBL" id="GBRH01249710">
    <property type="protein sequence ID" value="JAD48185.1"/>
    <property type="molecule type" value="Transcribed_RNA"/>
</dbReference>